<dbReference type="EMBL" id="LQZG01000002">
    <property type="protein sequence ID" value="OAB87392.1"/>
    <property type="molecule type" value="Genomic_DNA"/>
</dbReference>
<gene>
    <name evidence="2" type="ORF">AWH69_04685</name>
</gene>
<feature type="signal peptide" evidence="1">
    <location>
        <begin position="1"/>
        <end position="19"/>
    </location>
</feature>
<dbReference type="AlphaFoldDB" id="A0A176QCI5"/>
<comment type="caution">
    <text evidence="2">The sequence shown here is derived from an EMBL/GenBank/DDBJ whole genome shotgun (WGS) entry which is preliminary data.</text>
</comment>
<feature type="chain" id="PRO_5039252591" evidence="1">
    <location>
        <begin position="20"/>
        <end position="220"/>
    </location>
</feature>
<reference evidence="2 3" key="1">
    <citation type="submission" date="2016-01" db="EMBL/GenBank/DDBJ databases">
        <title>Janibacter melonis strain CD11_4 genome sequencing and assembly.</title>
        <authorList>
            <person name="Nair G.R."/>
            <person name="Kaur G."/>
            <person name="Chander A.M."/>
            <person name="Mayilraj S."/>
        </authorList>
    </citation>
    <scope>NUCLEOTIDE SEQUENCE [LARGE SCALE GENOMIC DNA]</scope>
    <source>
        <strain evidence="2 3">CD11-4</strain>
    </source>
</reference>
<keyword evidence="1" id="KW-0732">Signal</keyword>
<evidence type="ECO:0000313" key="2">
    <source>
        <dbReference type="EMBL" id="OAB87392.1"/>
    </source>
</evidence>
<sequence>MLARVAAVAAISLVPTAVAVAPAQAYYSCSVSVPSKVSITSPYREITARFSSGCLSYAETASWDVVHPTQGIEDFIWFEGESTYTMDWYDWTPLGRYKVRADGAYDYEWDEMSQNSTTMTVKLGSRTALKGSRSGSTVTLKATATRYSPNHERYRAWSGARASLQKKACSSCSWSTVKSATTNRYGEVTMRSSAPGARYWRVVTADSSTTWGRASGHTKR</sequence>
<dbReference type="STRING" id="262209.AWH69_04685"/>
<dbReference type="Proteomes" id="UP000076976">
    <property type="component" value="Unassembled WGS sequence"/>
</dbReference>
<proteinExistence type="predicted"/>
<evidence type="ECO:0000256" key="1">
    <source>
        <dbReference type="SAM" id="SignalP"/>
    </source>
</evidence>
<accession>A0A176QCI5</accession>
<dbReference type="RefSeq" id="WP_068272519.1">
    <property type="nucleotide sequence ID" value="NZ_LQZG01000002.1"/>
</dbReference>
<evidence type="ECO:0000313" key="3">
    <source>
        <dbReference type="Proteomes" id="UP000076976"/>
    </source>
</evidence>
<keyword evidence="3" id="KW-1185">Reference proteome</keyword>
<name>A0A176QCI5_9MICO</name>
<protein>
    <submittedName>
        <fullName evidence="2">Uncharacterized protein</fullName>
    </submittedName>
</protein>
<organism evidence="2 3">
    <name type="scientific">Janibacter melonis</name>
    <dbReference type="NCBI Taxonomy" id="262209"/>
    <lineage>
        <taxon>Bacteria</taxon>
        <taxon>Bacillati</taxon>
        <taxon>Actinomycetota</taxon>
        <taxon>Actinomycetes</taxon>
        <taxon>Micrococcales</taxon>
        <taxon>Intrasporangiaceae</taxon>
        <taxon>Janibacter</taxon>
    </lineage>
</organism>